<dbReference type="AlphaFoldDB" id="A0A3M8CF69"/>
<evidence type="ECO:0000259" key="1">
    <source>
        <dbReference type="PROSITE" id="PS51186"/>
    </source>
</evidence>
<dbReference type="Proteomes" id="UP000282028">
    <property type="component" value="Unassembled WGS sequence"/>
</dbReference>
<dbReference type="Pfam" id="PF00583">
    <property type="entry name" value="Acetyltransf_1"/>
    <property type="match status" value="1"/>
</dbReference>
<dbReference type="OrthoDB" id="2464351at2"/>
<dbReference type="InterPro" id="IPR000182">
    <property type="entry name" value="GNAT_dom"/>
</dbReference>
<organism evidence="2 3">
    <name type="scientific">Brevibacillus invocatus</name>
    <dbReference type="NCBI Taxonomy" id="173959"/>
    <lineage>
        <taxon>Bacteria</taxon>
        <taxon>Bacillati</taxon>
        <taxon>Bacillota</taxon>
        <taxon>Bacilli</taxon>
        <taxon>Bacillales</taxon>
        <taxon>Paenibacillaceae</taxon>
        <taxon>Brevibacillus</taxon>
    </lineage>
</organism>
<dbReference type="Gene3D" id="3.40.630.30">
    <property type="match status" value="1"/>
</dbReference>
<sequence>MKGHVPLENAFILYGNLFVRPERCVSLIDDSKEAGRIAAIGSYLKGLPFHAFTIHVDEEVEEYDVVGMLERLRTEVAITTPAGSTTSIFTVPEKLLKKLRIPHMQSQRTMLLKKLTYPARLLPQGESRLITEADVDAITSMTPKIGMTSFQPNKLLEMPHLGLFDGTKPVALAGFHIYKEEFVEIGNIGTLPDYQGKGLATQITSDISRIGLEKSDKVYLCVFEDNLPAIRVYEKLGFTTVERYVFVSFLF</sequence>
<keyword evidence="3" id="KW-1185">Reference proteome</keyword>
<gene>
    <name evidence="2" type="ORF">EDM52_11025</name>
</gene>
<proteinExistence type="predicted"/>
<dbReference type="GO" id="GO:0016747">
    <property type="term" value="F:acyltransferase activity, transferring groups other than amino-acyl groups"/>
    <property type="evidence" value="ECO:0007669"/>
    <property type="project" value="InterPro"/>
</dbReference>
<reference evidence="2 3" key="1">
    <citation type="submission" date="2018-10" db="EMBL/GenBank/DDBJ databases">
        <title>Phylogenomics of Brevibacillus.</title>
        <authorList>
            <person name="Dunlap C."/>
        </authorList>
    </citation>
    <scope>NUCLEOTIDE SEQUENCE [LARGE SCALE GENOMIC DNA]</scope>
    <source>
        <strain evidence="2 3">JCM 12215</strain>
    </source>
</reference>
<dbReference type="SUPFAM" id="SSF55729">
    <property type="entry name" value="Acyl-CoA N-acyltransferases (Nat)"/>
    <property type="match status" value="1"/>
</dbReference>
<comment type="caution">
    <text evidence="2">The sequence shown here is derived from an EMBL/GenBank/DDBJ whole genome shotgun (WGS) entry which is preliminary data.</text>
</comment>
<evidence type="ECO:0000313" key="3">
    <source>
        <dbReference type="Proteomes" id="UP000282028"/>
    </source>
</evidence>
<keyword evidence="2" id="KW-0808">Transferase</keyword>
<feature type="domain" description="N-acetyltransferase" evidence="1">
    <location>
        <begin position="125"/>
        <end position="251"/>
    </location>
</feature>
<dbReference type="CDD" id="cd04301">
    <property type="entry name" value="NAT_SF"/>
    <property type="match status" value="1"/>
</dbReference>
<dbReference type="EMBL" id="RHHR01000015">
    <property type="protein sequence ID" value="RNB74404.1"/>
    <property type="molecule type" value="Genomic_DNA"/>
</dbReference>
<name>A0A3M8CF69_9BACL</name>
<dbReference type="PROSITE" id="PS51186">
    <property type="entry name" value="GNAT"/>
    <property type="match status" value="1"/>
</dbReference>
<evidence type="ECO:0000313" key="2">
    <source>
        <dbReference type="EMBL" id="RNB74404.1"/>
    </source>
</evidence>
<accession>A0A3M8CF69</accession>
<protein>
    <submittedName>
        <fullName evidence="2">GNAT family N-acetyltransferase</fullName>
    </submittedName>
</protein>
<dbReference type="InterPro" id="IPR016181">
    <property type="entry name" value="Acyl_CoA_acyltransferase"/>
</dbReference>